<sequence length="128" mass="14016">MESMCCQRWCDNFPDWGVAMGTHVVRPGVWRRPICHATSPGNRILSGPSLQALVSVSSLRPCSPIIGTCLHFDLHRTPERNTVIASGTVVDMKHKHLAKSSEQAIGESPGNVDTHKDTSDPRDDNADD</sequence>
<proteinExistence type="predicted"/>
<accession>A0A4Z2HSD2</accession>
<evidence type="ECO:0000313" key="3">
    <source>
        <dbReference type="Proteomes" id="UP000314294"/>
    </source>
</evidence>
<dbReference type="EMBL" id="SRLO01000197">
    <property type="protein sequence ID" value="TNN67893.1"/>
    <property type="molecule type" value="Genomic_DNA"/>
</dbReference>
<gene>
    <name evidence="2" type="ORF">EYF80_021862</name>
</gene>
<name>A0A4Z2HSD2_9TELE</name>
<dbReference type="AlphaFoldDB" id="A0A4Z2HSD2"/>
<dbReference type="Proteomes" id="UP000314294">
    <property type="component" value="Unassembled WGS sequence"/>
</dbReference>
<protein>
    <submittedName>
        <fullName evidence="2">Uncharacterized protein</fullName>
    </submittedName>
</protein>
<evidence type="ECO:0000313" key="2">
    <source>
        <dbReference type="EMBL" id="TNN67893.1"/>
    </source>
</evidence>
<feature type="region of interest" description="Disordered" evidence="1">
    <location>
        <begin position="95"/>
        <end position="128"/>
    </location>
</feature>
<keyword evidence="3" id="KW-1185">Reference proteome</keyword>
<reference evidence="2 3" key="1">
    <citation type="submission" date="2019-03" db="EMBL/GenBank/DDBJ databases">
        <title>First draft genome of Liparis tanakae, snailfish: a comprehensive survey of snailfish specific genes.</title>
        <authorList>
            <person name="Kim W."/>
            <person name="Song I."/>
            <person name="Jeong J.-H."/>
            <person name="Kim D."/>
            <person name="Kim S."/>
            <person name="Ryu S."/>
            <person name="Song J.Y."/>
            <person name="Lee S.K."/>
        </authorList>
    </citation>
    <scope>NUCLEOTIDE SEQUENCE [LARGE SCALE GENOMIC DNA]</scope>
    <source>
        <tissue evidence="2">Muscle</tissue>
    </source>
</reference>
<comment type="caution">
    <text evidence="2">The sequence shown here is derived from an EMBL/GenBank/DDBJ whole genome shotgun (WGS) entry which is preliminary data.</text>
</comment>
<evidence type="ECO:0000256" key="1">
    <source>
        <dbReference type="SAM" id="MobiDB-lite"/>
    </source>
</evidence>
<organism evidence="2 3">
    <name type="scientific">Liparis tanakae</name>
    <name type="common">Tanaka's snailfish</name>
    <dbReference type="NCBI Taxonomy" id="230148"/>
    <lineage>
        <taxon>Eukaryota</taxon>
        <taxon>Metazoa</taxon>
        <taxon>Chordata</taxon>
        <taxon>Craniata</taxon>
        <taxon>Vertebrata</taxon>
        <taxon>Euteleostomi</taxon>
        <taxon>Actinopterygii</taxon>
        <taxon>Neopterygii</taxon>
        <taxon>Teleostei</taxon>
        <taxon>Neoteleostei</taxon>
        <taxon>Acanthomorphata</taxon>
        <taxon>Eupercaria</taxon>
        <taxon>Perciformes</taxon>
        <taxon>Cottioidei</taxon>
        <taxon>Cottales</taxon>
        <taxon>Liparidae</taxon>
        <taxon>Liparis</taxon>
    </lineage>
</organism>
<feature type="compositionally biased region" description="Basic and acidic residues" evidence="1">
    <location>
        <begin position="113"/>
        <end position="128"/>
    </location>
</feature>